<feature type="non-terminal residue" evidence="1">
    <location>
        <position position="1"/>
    </location>
</feature>
<gene>
    <name evidence="1" type="ORF">SCALOS_LOCUS9526</name>
</gene>
<protein>
    <submittedName>
        <fullName evidence="1">11560_t:CDS:1</fullName>
    </submittedName>
</protein>
<organism evidence="1 2">
    <name type="scientific">Scutellospora calospora</name>
    <dbReference type="NCBI Taxonomy" id="85575"/>
    <lineage>
        <taxon>Eukaryota</taxon>
        <taxon>Fungi</taxon>
        <taxon>Fungi incertae sedis</taxon>
        <taxon>Mucoromycota</taxon>
        <taxon>Glomeromycotina</taxon>
        <taxon>Glomeromycetes</taxon>
        <taxon>Diversisporales</taxon>
        <taxon>Gigasporaceae</taxon>
        <taxon>Scutellospora</taxon>
    </lineage>
</organism>
<name>A0ACA9NSQ6_9GLOM</name>
<dbReference type="Proteomes" id="UP000789860">
    <property type="component" value="Unassembled WGS sequence"/>
</dbReference>
<reference evidence="1" key="1">
    <citation type="submission" date="2021-06" db="EMBL/GenBank/DDBJ databases">
        <authorList>
            <person name="Kallberg Y."/>
            <person name="Tangrot J."/>
            <person name="Rosling A."/>
        </authorList>
    </citation>
    <scope>NUCLEOTIDE SEQUENCE</scope>
    <source>
        <strain evidence="1">AU212A</strain>
    </source>
</reference>
<accession>A0ACA9NSQ6</accession>
<comment type="caution">
    <text evidence="1">The sequence shown here is derived from an EMBL/GenBank/DDBJ whole genome shotgun (WGS) entry which is preliminary data.</text>
</comment>
<proteinExistence type="predicted"/>
<keyword evidence="2" id="KW-1185">Reference proteome</keyword>
<dbReference type="EMBL" id="CAJVPM010030018">
    <property type="protein sequence ID" value="CAG8675302.1"/>
    <property type="molecule type" value="Genomic_DNA"/>
</dbReference>
<evidence type="ECO:0000313" key="2">
    <source>
        <dbReference type="Proteomes" id="UP000789860"/>
    </source>
</evidence>
<sequence length="61" mass="6959">NISRDSKGEEHIRRHQPVPRDPHSCELNNSLNRQYALEYLASENKSPNGPNCHEEAYSLVG</sequence>
<evidence type="ECO:0000313" key="1">
    <source>
        <dbReference type="EMBL" id="CAG8675302.1"/>
    </source>
</evidence>
<feature type="non-terminal residue" evidence="1">
    <location>
        <position position="61"/>
    </location>
</feature>